<gene>
    <name evidence="3" type="ORF">Vafri_3904</name>
</gene>
<feature type="region of interest" description="Disordered" evidence="1">
    <location>
        <begin position="678"/>
        <end position="704"/>
    </location>
</feature>
<feature type="signal peptide" evidence="2">
    <location>
        <begin position="1"/>
        <end position="25"/>
    </location>
</feature>
<keyword evidence="4" id="KW-1185">Reference proteome</keyword>
<dbReference type="AlphaFoldDB" id="A0A8J4ATR8"/>
<evidence type="ECO:0000256" key="1">
    <source>
        <dbReference type="SAM" id="MobiDB-lite"/>
    </source>
</evidence>
<accession>A0A8J4ATR8</accession>
<keyword evidence="2" id="KW-0732">Signal</keyword>
<reference evidence="3" key="1">
    <citation type="journal article" date="2021" name="Proc. Natl. Acad. Sci. U.S.A.">
        <title>Three genomes in the algal genus Volvox reveal the fate of a haploid sex-determining region after a transition to homothallism.</title>
        <authorList>
            <person name="Yamamoto K."/>
            <person name="Hamaji T."/>
            <person name="Kawai-Toyooka H."/>
            <person name="Matsuzaki R."/>
            <person name="Takahashi F."/>
            <person name="Nishimura Y."/>
            <person name="Kawachi M."/>
            <person name="Noguchi H."/>
            <person name="Minakuchi Y."/>
            <person name="Umen J.G."/>
            <person name="Toyoda A."/>
            <person name="Nozaki H."/>
        </authorList>
    </citation>
    <scope>NUCLEOTIDE SEQUENCE</scope>
    <source>
        <strain evidence="3">NIES-3780</strain>
    </source>
</reference>
<organism evidence="3 4">
    <name type="scientific">Volvox africanus</name>
    <dbReference type="NCBI Taxonomy" id="51714"/>
    <lineage>
        <taxon>Eukaryota</taxon>
        <taxon>Viridiplantae</taxon>
        <taxon>Chlorophyta</taxon>
        <taxon>core chlorophytes</taxon>
        <taxon>Chlorophyceae</taxon>
        <taxon>CS clade</taxon>
        <taxon>Chlamydomonadales</taxon>
        <taxon>Volvocaceae</taxon>
        <taxon>Volvox</taxon>
    </lineage>
</organism>
<feature type="chain" id="PRO_5035216166" evidence="2">
    <location>
        <begin position="26"/>
        <end position="835"/>
    </location>
</feature>
<feature type="region of interest" description="Disordered" evidence="1">
    <location>
        <begin position="232"/>
        <end position="254"/>
    </location>
</feature>
<dbReference type="Proteomes" id="UP000747399">
    <property type="component" value="Unassembled WGS sequence"/>
</dbReference>
<comment type="caution">
    <text evidence="3">The sequence shown here is derived from an EMBL/GenBank/DDBJ whole genome shotgun (WGS) entry which is preliminary data.</text>
</comment>
<feature type="region of interest" description="Disordered" evidence="1">
    <location>
        <begin position="629"/>
        <end position="651"/>
    </location>
</feature>
<proteinExistence type="predicted"/>
<feature type="compositionally biased region" description="Basic and acidic residues" evidence="1">
    <location>
        <begin position="686"/>
        <end position="698"/>
    </location>
</feature>
<name>A0A8J4ATR8_9CHLO</name>
<evidence type="ECO:0000256" key="2">
    <source>
        <dbReference type="SAM" id="SignalP"/>
    </source>
</evidence>
<protein>
    <submittedName>
        <fullName evidence="3">Uncharacterized protein</fullName>
    </submittedName>
</protein>
<dbReference type="EMBL" id="BNCO01000004">
    <property type="protein sequence ID" value="GIL47727.1"/>
    <property type="molecule type" value="Genomic_DNA"/>
</dbReference>
<sequence>MKGTARALFALAIVAAHCSAGGTLAGDTGSSATGEGLKQGVGSLVSEWYLSLKTSKGYCGLVTATDAAGGYGFAIVCNNKYPQYDSTFAVLLPDNNSSGGYVSGIDVTEGKVSAATLGDAAARGHGSTGGSLTDASAPIIVSSGWEVRLLARSAGLCNTPPVPSPSGLDREQPSVLVAGGDLPAAASASGRSLSAQRMAAMMQVIRSWIRSWRCAMPGVWKCSKEYPVEGCDDEDSSNIDGNDGGGCSGGSRRNGNTDCGEEADGFSLRRWWCRDNNRGQPVGLMRDLPPRPVICALGQPSGLSYKILKTNLKDGESVDLDKEWIYLMEGDKYCTLADVAGLSAIVSCHLDAPGWTGYKFQLQRLSYPRSQLHSLLTGSPCGVRLPGLPGLHDMECQAGEQAGRVPEVDLVLQTPGSQLAAGVVVGLSTFSPGLMGAELQRCCPHPASPHIILCEPPPPGPVANECWFQVYDVKIASPPLAKDSASTAATITGAADKVSDDSEHAAVGLIPRITETDPWVEAALEQVSSGRGFGDFLLSFLRALQLEMSPSGMDPDLESGSEFPSVIRRDAYGGTRVRHRSLLSWLGLGRGMRKAADAVEEKRDGKAMDEGEGGVSERYRRWLLSVEGDWNADGRPDPQPGVLLERHDGNPDDLSVNGVQAAEVTEVATIGSATLAQGTPASALADRTDDQRHSRPEVTEETTADGMAVEPPLLVGFGATRKHWEWLWCVWPRPFGGVSCGRGVSMSAVGAAAPLGDGSLVMLMSRAFGRYCSVSLDGTLLCISAQASNASRNLFTLFMPSMPGAVVEAAATTAAARADGLRDGKDQANGVSGIS</sequence>
<evidence type="ECO:0000313" key="3">
    <source>
        <dbReference type="EMBL" id="GIL47727.1"/>
    </source>
</evidence>
<evidence type="ECO:0000313" key="4">
    <source>
        <dbReference type="Proteomes" id="UP000747399"/>
    </source>
</evidence>